<keyword evidence="2" id="KW-1185">Reference proteome</keyword>
<reference evidence="1 2" key="1">
    <citation type="submission" date="2020-08" db="EMBL/GenBank/DDBJ databases">
        <title>Genomic Encyclopedia of Type Strains, Phase IV (KMG-IV): sequencing the most valuable type-strain genomes for metagenomic binning, comparative biology and taxonomic classification.</title>
        <authorList>
            <person name="Goeker M."/>
        </authorList>
    </citation>
    <scope>NUCLEOTIDE SEQUENCE [LARGE SCALE GENOMIC DNA]</scope>
    <source>
        <strain evidence="1 2">YIM 65646</strain>
    </source>
</reference>
<dbReference type="AlphaFoldDB" id="A0A841G217"/>
<dbReference type="Proteomes" id="UP000548476">
    <property type="component" value="Unassembled WGS sequence"/>
</dbReference>
<name>A0A841G217_9ACTN</name>
<accession>A0A841G217</accession>
<dbReference type="EMBL" id="JACHGT010000026">
    <property type="protein sequence ID" value="MBB6039812.1"/>
    <property type="molecule type" value="Genomic_DNA"/>
</dbReference>
<gene>
    <name evidence="1" type="ORF">HNR73_007711</name>
</gene>
<sequence>MPSQFEITLNGFVNFLRTRGAARVDVVTRQLTQYTEPYSPARDFYRRIINAMVSGRRANDDAAICKAVLDAAPQYKKAHYESVVEGWLKVLPDFADTRPLPVHTGRWHNESVTVRVTPHMLLAFPDGHKEALWLYVKADPLPGTDAEAMLWLAREAMPEIYAGATPVVIDVRREKVWRATPDGGEYGAWLEAEANGYKFLAERWEGAQI</sequence>
<dbReference type="RefSeq" id="WP_184792892.1">
    <property type="nucleotide sequence ID" value="NZ_BONT01000086.1"/>
</dbReference>
<evidence type="ECO:0000313" key="2">
    <source>
        <dbReference type="Proteomes" id="UP000548476"/>
    </source>
</evidence>
<proteinExistence type="predicted"/>
<organism evidence="1 2">
    <name type="scientific">Phytomonospora endophytica</name>
    <dbReference type="NCBI Taxonomy" id="714109"/>
    <lineage>
        <taxon>Bacteria</taxon>
        <taxon>Bacillati</taxon>
        <taxon>Actinomycetota</taxon>
        <taxon>Actinomycetes</taxon>
        <taxon>Micromonosporales</taxon>
        <taxon>Micromonosporaceae</taxon>
        <taxon>Phytomonospora</taxon>
    </lineage>
</organism>
<evidence type="ECO:0000313" key="1">
    <source>
        <dbReference type="EMBL" id="MBB6039812.1"/>
    </source>
</evidence>
<comment type="caution">
    <text evidence="1">The sequence shown here is derived from an EMBL/GenBank/DDBJ whole genome shotgun (WGS) entry which is preliminary data.</text>
</comment>
<protein>
    <submittedName>
        <fullName evidence="1">Uncharacterized protein</fullName>
    </submittedName>
</protein>